<evidence type="ECO:0000256" key="4">
    <source>
        <dbReference type="ARBA" id="ARBA00022840"/>
    </source>
</evidence>
<evidence type="ECO:0000313" key="7">
    <source>
        <dbReference type="EMBL" id="SEW01861.1"/>
    </source>
</evidence>
<evidence type="ECO:0000256" key="3">
    <source>
        <dbReference type="ARBA" id="ARBA00022741"/>
    </source>
</evidence>
<evidence type="ECO:0000256" key="5">
    <source>
        <dbReference type="ARBA" id="ARBA00022970"/>
    </source>
</evidence>
<organism evidence="7 8">
    <name type="scientific">Natrinema salifodinae</name>
    <dbReference type="NCBI Taxonomy" id="1202768"/>
    <lineage>
        <taxon>Archaea</taxon>
        <taxon>Methanobacteriati</taxon>
        <taxon>Methanobacteriota</taxon>
        <taxon>Stenosarchaea group</taxon>
        <taxon>Halobacteria</taxon>
        <taxon>Halobacteriales</taxon>
        <taxon>Natrialbaceae</taxon>
        <taxon>Natrinema</taxon>
    </lineage>
</organism>
<evidence type="ECO:0000259" key="6">
    <source>
        <dbReference type="PROSITE" id="PS50893"/>
    </source>
</evidence>
<reference evidence="8" key="1">
    <citation type="submission" date="2016-10" db="EMBL/GenBank/DDBJ databases">
        <authorList>
            <person name="Varghese N."/>
        </authorList>
    </citation>
    <scope>NUCLEOTIDE SEQUENCE [LARGE SCALE GENOMIC DNA]</scope>
    <source>
        <strain evidence="8">CGMCC 1.12284</strain>
    </source>
</reference>
<dbReference type="PROSITE" id="PS00211">
    <property type="entry name" value="ABC_TRANSPORTER_1"/>
    <property type="match status" value="1"/>
</dbReference>
<dbReference type="InterPro" id="IPR017871">
    <property type="entry name" value="ABC_transporter-like_CS"/>
</dbReference>
<keyword evidence="5" id="KW-0029">Amino-acid transport</keyword>
<dbReference type="InterPro" id="IPR052156">
    <property type="entry name" value="BCAA_Transport_ATP-bd_LivF"/>
</dbReference>
<name>A0A1I0NK81_9EURY</name>
<sequence length="245" mass="26967">MTDTNGTTNAILDVDDLDVYYGKSHALKGVSLSIEPGEIYGVIGPNGAGKTTMLNAIAGFVDYEGMIRYDGTNLAAVNPQQIVRNGLVYCTEDRDLFPYFSVHENLLMGAQFRDDRDAVKADLAMVYDLFPRLDERREQEAETMSGGEQQMLAVGRALMSDPDLLMLDEPTLGLAPVIIEDIGRALETLQQEEGLTILLAEQNSTFALNHAERLSLIETGEIELSGTSAEFHDNEYVREAYVGVH</sequence>
<dbReference type="PROSITE" id="PS50893">
    <property type="entry name" value="ABC_TRANSPORTER_2"/>
    <property type="match status" value="1"/>
</dbReference>
<evidence type="ECO:0000313" key="8">
    <source>
        <dbReference type="Proteomes" id="UP000183275"/>
    </source>
</evidence>
<dbReference type="SMART" id="SM00382">
    <property type="entry name" value="AAA"/>
    <property type="match status" value="1"/>
</dbReference>
<keyword evidence="3" id="KW-0547">Nucleotide-binding</keyword>
<keyword evidence="2" id="KW-0813">Transport</keyword>
<dbReference type="Proteomes" id="UP000183275">
    <property type="component" value="Unassembled WGS sequence"/>
</dbReference>
<dbReference type="GO" id="GO:0005524">
    <property type="term" value="F:ATP binding"/>
    <property type="evidence" value="ECO:0007669"/>
    <property type="project" value="UniProtKB-KW"/>
</dbReference>
<dbReference type="STRING" id="1202768.SAMN05216285_1834"/>
<dbReference type="InterPro" id="IPR003439">
    <property type="entry name" value="ABC_transporter-like_ATP-bd"/>
</dbReference>
<feature type="domain" description="ABC transporter" evidence="6">
    <location>
        <begin position="12"/>
        <end position="244"/>
    </location>
</feature>
<dbReference type="GO" id="GO:0015658">
    <property type="term" value="F:branched-chain amino acid transmembrane transporter activity"/>
    <property type="evidence" value="ECO:0007669"/>
    <property type="project" value="TreeGrafter"/>
</dbReference>
<dbReference type="Pfam" id="PF00005">
    <property type="entry name" value="ABC_tran"/>
    <property type="match status" value="1"/>
</dbReference>
<proteinExistence type="inferred from homology"/>
<dbReference type="CDD" id="cd03224">
    <property type="entry name" value="ABC_TM1139_LivF_branched"/>
    <property type="match status" value="1"/>
</dbReference>
<accession>A0A1I0NK81</accession>
<dbReference type="OrthoDB" id="97750at2157"/>
<dbReference type="eggNOG" id="arCOG00924">
    <property type="taxonomic scope" value="Archaea"/>
</dbReference>
<dbReference type="Gene3D" id="3.40.50.300">
    <property type="entry name" value="P-loop containing nucleotide triphosphate hydrolases"/>
    <property type="match status" value="1"/>
</dbReference>
<dbReference type="PANTHER" id="PTHR43820:SF4">
    <property type="entry name" value="HIGH-AFFINITY BRANCHED-CHAIN AMINO ACID TRANSPORT ATP-BINDING PROTEIN LIVF"/>
    <property type="match status" value="1"/>
</dbReference>
<dbReference type="AlphaFoldDB" id="A0A1I0NK81"/>
<evidence type="ECO:0000256" key="1">
    <source>
        <dbReference type="ARBA" id="ARBA00005417"/>
    </source>
</evidence>
<dbReference type="InterPro" id="IPR027417">
    <property type="entry name" value="P-loop_NTPase"/>
</dbReference>
<dbReference type="EMBL" id="FOIS01000002">
    <property type="protein sequence ID" value="SEW01861.1"/>
    <property type="molecule type" value="Genomic_DNA"/>
</dbReference>
<gene>
    <name evidence="7" type="ORF">SAMN05216285_1834</name>
</gene>
<dbReference type="PANTHER" id="PTHR43820">
    <property type="entry name" value="HIGH-AFFINITY BRANCHED-CHAIN AMINO ACID TRANSPORT ATP-BINDING PROTEIN LIVF"/>
    <property type="match status" value="1"/>
</dbReference>
<dbReference type="RefSeq" id="WP_049989003.1">
    <property type="nucleotide sequence ID" value="NZ_FOIS01000002.1"/>
</dbReference>
<comment type="similarity">
    <text evidence="1">Belongs to the ABC transporter superfamily.</text>
</comment>
<keyword evidence="8" id="KW-1185">Reference proteome</keyword>
<dbReference type="GO" id="GO:0015807">
    <property type="term" value="P:L-amino acid transport"/>
    <property type="evidence" value="ECO:0007669"/>
    <property type="project" value="TreeGrafter"/>
</dbReference>
<evidence type="ECO:0000256" key="2">
    <source>
        <dbReference type="ARBA" id="ARBA00022448"/>
    </source>
</evidence>
<dbReference type="InterPro" id="IPR003593">
    <property type="entry name" value="AAA+_ATPase"/>
</dbReference>
<keyword evidence="4 7" id="KW-0067">ATP-binding</keyword>
<protein>
    <submittedName>
        <fullName evidence="7">Amino acid/amide ABC transporter ATP-binding protein 2, HAAT family</fullName>
    </submittedName>
</protein>
<dbReference type="SUPFAM" id="SSF52540">
    <property type="entry name" value="P-loop containing nucleoside triphosphate hydrolases"/>
    <property type="match status" value="1"/>
</dbReference>
<dbReference type="GO" id="GO:0016887">
    <property type="term" value="F:ATP hydrolysis activity"/>
    <property type="evidence" value="ECO:0007669"/>
    <property type="project" value="InterPro"/>
</dbReference>